<dbReference type="InterPro" id="IPR052729">
    <property type="entry name" value="Acyl/Acetyltrans_Enzymes"/>
</dbReference>
<dbReference type="GO" id="GO:0016746">
    <property type="term" value="F:acyltransferase activity"/>
    <property type="evidence" value="ECO:0007669"/>
    <property type="project" value="UniProtKB-KW"/>
</dbReference>
<dbReference type="PROSITE" id="PS51186">
    <property type="entry name" value="GNAT"/>
    <property type="match status" value="1"/>
</dbReference>
<feature type="domain" description="N-acetyltransferase" evidence="1">
    <location>
        <begin position="14"/>
        <end position="155"/>
    </location>
</feature>
<accession>A0ABV3SKU3</accession>
<gene>
    <name evidence="2" type="ORF">ABGN05_17195</name>
</gene>
<sequence>MSQQDRIDLEHYSVTARPVATEDVARLHELAVGVGWPHRPEDLRQIISLAKGYVACDEIGRVGGSALWFPLGEDTACIGMVITPPRMQSRGAGRWLMQRVLRDIGKREIIVNATPQAVRLYEQLGFGKYGLGQQMQGHTKAPDTPPAVPAGLTLRPLSGADLPALQVLDREATGHDRTAVLLCMLEPADAVLLLDKGGAPVGYAFSRPFGRGELLGPVVARNDDEAIALASHFLLRHVGSYMRLDTLVRPGKFTDFVENCGLAISTTITQMRLNPKAAASGTTRSYAMVGQAFG</sequence>
<protein>
    <submittedName>
        <fullName evidence="2">GNAT family N-acetyltransferase</fullName>
        <ecNumber evidence="2">2.3.1.-</ecNumber>
    </submittedName>
</protein>
<dbReference type="EMBL" id="JBDPGJ010000004">
    <property type="protein sequence ID" value="MEX0407397.1"/>
    <property type="molecule type" value="Genomic_DNA"/>
</dbReference>
<dbReference type="CDD" id="cd04301">
    <property type="entry name" value="NAT_SF"/>
    <property type="match status" value="1"/>
</dbReference>
<evidence type="ECO:0000313" key="3">
    <source>
        <dbReference type="Proteomes" id="UP001556692"/>
    </source>
</evidence>
<name>A0ABV3SKU3_9HYPH</name>
<dbReference type="PANTHER" id="PTHR47237">
    <property type="entry name" value="SLL0310 PROTEIN"/>
    <property type="match status" value="1"/>
</dbReference>
<dbReference type="InterPro" id="IPR041496">
    <property type="entry name" value="YitH/HolE_GNAT"/>
</dbReference>
<dbReference type="SUPFAM" id="SSF55729">
    <property type="entry name" value="Acyl-CoA N-acyltransferases (Nat)"/>
    <property type="match status" value="1"/>
</dbReference>
<evidence type="ECO:0000259" key="1">
    <source>
        <dbReference type="PROSITE" id="PS51186"/>
    </source>
</evidence>
<proteinExistence type="predicted"/>
<dbReference type="Gene3D" id="3.40.630.90">
    <property type="match status" value="1"/>
</dbReference>
<dbReference type="Pfam" id="PF13673">
    <property type="entry name" value="Acetyltransf_10"/>
    <property type="match status" value="1"/>
</dbReference>
<dbReference type="Pfam" id="PF18014">
    <property type="entry name" value="Acetyltransf_18"/>
    <property type="match status" value="1"/>
</dbReference>
<reference evidence="2 3" key="1">
    <citation type="submission" date="2024-05" db="EMBL/GenBank/DDBJ databases">
        <authorList>
            <person name="Jiang F."/>
        </authorList>
    </citation>
    <scope>NUCLEOTIDE SEQUENCE [LARGE SCALE GENOMIC DNA]</scope>
    <source>
        <strain evidence="2 3">LZ166</strain>
    </source>
</reference>
<organism evidence="2 3">
    <name type="scientific">Aquibium pacificus</name>
    <dbReference type="NCBI Taxonomy" id="3153579"/>
    <lineage>
        <taxon>Bacteria</taxon>
        <taxon>Pseudomonadati</taxon>
        <taxon>Pseudomonadota</taxon>
        <taxon>Alphaproteobacteria</taxon>
        <taxon>Hyphomicrobiales</taxon>
        <taxon>Phyllobacteriaceae</taxon>
        <taxon>Aquibium</taxon>
    </lineage>
</organism>
<dbReference type="InterPro" id="IPR016181">
    <property type="entry name" value="Acyl_CoA_acyltransferase"/>
</dbReference>
<dbReference type="Proteomes" id="UP001556692">
    <property type="component" value="Unassembled WGS sequence"/>
</dbReference>
<dbReference type="RefSeq" id="WP_367955279.1">
    <property type="nucleotide sequence ID" value="NZ_JBDPGJ010000004.1"/>
</dbReference>
<keyword evidence="3" id="KW-1185">Reference proteome</keyword>
<evidence type="ECO:0000313" key="2">
    <source>
        <dbReference type="EMBL" id="MEX0407397.1"/>
    </source>
</evidence>
<comment type="caution">
    <text evidence="2">The sequence shown here is derived from an EMBL/GenBank/DDBJ whole genome shotgun (WGS) entry which is preliminary data.</text>
</comment>
<keyword evidence="2" id="KW-0808">Transferase</keyword>
<dbReference type="PANTHER" id="PTHR47237:SF2">
    <property type="entry name" value="BLL4206 PROTEIN"/>
    <property type="match status" value="1"/>
</dbReference>
<keyword evidence="2" id="KW-0012">Acyltransferase</keyword>
<dbReference type="EC" id="2.3.1.-" evidence="2"/>
<dbReference type="InterPro" id="IPR000182">
    <property type="entry name" value="GNAT_dom"/>
</dbReference>
<dbReference type="Gene3D" id="3.40.630.30">
    <property type="match status" value="1"/>
</dbReference>